<dbReference type="Gene3D" id="3.40.50.300">
    <property type="entry name" value="P-loop containing nucleotide triphosphate hydrolases"/>
    <property type="match status" value="1"/>
</dbReference>
<evidence type="ECO:0000259" key="9">
    <source>
        <dbReference type="Pfam" id="PF07685"/>
    </source>
</evidence>
<evidence type="ECO:0000256" key="4">
    <source>
        <dbReference type="ARBA" id="ARBA00022840"/>
    </source>
</evidence>
<dbReference type="PANTHER" id="PTHR43873:SF1">
    <property type="entry name" value="COBYRINATE A,C-DIAMIDE SYNTHASE"/>
    <property type="match status" value="1"/>
</dbReference>
<keyword evidence="5 7" id="KW-0460">Magnesium</keyword>
<keyword evidence="6 7" id="KW-0315">Glutamine amidotransferase</keyword>
<comment type="pathway">
    <text evidence="7">Cofactor biosynthesis; adenosylcobalamin biosynthesis; cob(II)yrinate a,c-diamide from sirohydrochlorin (anaerobic route): step 10/10.</text>
</comment>
<dbReference type="PANTHER" id="PTHR43873">
    <property type="entry name" value="COBYRINATE A,C-DIAMIDE SYNTHASE"/>
    <property type="match status" value="1"/>
</dbReference>
<feature type="site" description="Increases nucleophilicity of active site Cys" evidence="7">
    <location>
        <position position="429"/>
    </location>
</feature>
<dbReference type="GO" id="GO:0042242">
    <property type="term" value="F:cobyrinic acid a,c-diamide synthase activity"/>
    <property type="evidence" value="ECO:0007669"/>
    <property type="project" value="UniProtKB-UniRule"/>
</dbReference>
<dbReference type="GO" id="GO:0009236">
    <property type="term" value="P:cobalamin biosynthetic process"/>
    <property type="evidence" value="ECO:0007669"/>
    <property type="project" value="UniProtKB-UniRule"/>
</dbReference>
<feature type="domain" description="CobQ/CobB/MinD/ParA nucleotide binding" evidence="8">
    <location>
        <begin position="8"/>
        <end position="186"/>
    </location>
</feature>
<dbReference type="Pfam" id="PF01656">
    <property type="entry name" value="CbiA"/>
    <property type="match status" value="1"/>
</dbReference>
<protein>
    <recommendedName>
        <fullName evidence="7">Cobyrinate a,c-diamide synthase</fullName>
        <ecNumber evidence="7">6.3.5.11</ecNumber>
    </recommendedName>
    <alternativeName>
        <fullName evidence="7">Cobyrinic acid a,c-diamide synthetase</fullName>
    </alternativeName>
</protein>
<evidence type="ECO:0000256" key="5">
    <source>
        <dbReference type="ARBA" id="ARBA00022842"/>
    </source>
</evidence>
<feature type="active site" description="Nucleophile" evidence="7">
    <location>
        <position position="329"/>
    </location>
</feature>
<comment type="miscellaneous">
    <text evidence="7">The a and c carboxylates of cobyrinate are activated for nucleophilic attack via formation of a phosphorylated intermediate by ATP. CbiA catalyzes first the amidation of the c-carboxylate, and then that of the a-carboxylate.</text>
</comment>
<dbReference type="SUPFAM" id="SSF52317">
    <property type="entry name" value="Class I glutamine amidotransferase-like"/>
    <property type="match status" value="1"/>
</dbReference>
<reference evidence="10" key="2">
    <citation type="journal article" date="2021" name="PeerJ">
        <title>Extensive microbial diversity within the chicken gut microbiome revealed by metagenomics and culture.</title>
        <authorList>
            <person name="Gilroy R."/>
            <person name="Ravi A."/>
            <person name="Getino M."/>
            <person name="Pursley I."/>
            <person name="Horton D.L."/>
            <person name="Alikhan N.F."/>
            <person name="Baker D."/>
            <person name="Gharbi K."/>
            <person name="Hall N."/>
            <person name="Watson M."/>
            <person name="Adriaenssens E.M."/>
            <person name="Foster-Nyarko E."/>
            <person name="Jarju S."/>
            <person name="Secka A."/>
            <person name="Antonio M."/>
            <person name="Oren A."/>
            <person name="Chaudhuri R.R."/>
            <person name="La Ragione R."/>
            <person name="Hildebrand F."/>
            <person name="Pallen M.J."/>
        </authorList>
    </citation>
    <scope>NUCLEOTIDE SEQUENCE</scope>
    <source>
        <strain evidence="10">CHK160-1198</strain>
    </source>
</reference>
<dbReference type="NCBIfam" id="NF002204">
    <property type="entry name" value="PRK01077.1"/>
    <property type="match status" value="1"/>
</dbReference>
<accession>A0A9D1MRH2</accession>
<dbReference type="InterPro" id="IPR029062">
    <property type="entry name" value="Class_I_gatase-like"/>
</dbReference>
<dbReference type="AlphaFoldDB" id="A0A9D1MRH2"/>
<dbReference type="PROSITE" id="PS51274">
    <property type="entry name" value="GATASE_COBBQ"/>
    <property type="match status" value="1"/>
</dbReference>
<gene>
    <name evidence="7" type="primary">cbiA</name>
    <name evidence="10" type="ORF">IAB06_07270</name>
</gene>
<evidence type="ECO:0000313" key="10">
    <source>
        <dbReference type="EMBL" id="HIU64814.1"/>
    </source>
</evidence>
<evidence type="ECO:0000259" key="8">
    <source>
        <dbReference type="Pfam" id="PF01656"/>
    </source>
</evidence>
<reference evidence="10" key="1">
    <citation type="submission" date="2020-10" db="EMBL/GenBank/DDBJ databases">
        <authorList>
            <person name="Gilroy R."/>
        </authorList>
    </citation>
    <scope>NUCLEOTIDE SEQUENCE</scope>
    <source>
        <strain evidence="10">CHK160-1198</strain>
    </source>
</reference>
<evidence type="ECO:0000256" key="6">
    <source>
        <dbReference type="ARBA" id="ARBA00022962"/>
    </source>
</evidence>
<dbReference type="InterPro" id="IPR011698">
    <property type="entry name" value="GATase_3"/>
</dbReference>
<dbReference type="NCBIfam" id="TIGR00379">
    <property type="entry name" value="cobB"/>
    <property type="match status" value="1"/>
</dbReference>
<keyword evidence="7" id="KW-0169">Cobalamin biosynthesis</keyword>
<dbReference type="HAMAP" id="MF_00027">
    <property type="entry name" value="CobB_CbiA"/>
    <property type="match status" value="1"/>
</dbReference>
<dbReference type="GO" id="GO:0005524">
    <property type="term" value="F:ATP binding"/>
    <property type="evidence" value="ECO:0007669"/>
    <property type="project" value="UniProtKB-UniRule"/>
</dbReference>
<evidence type="ECO:0000256" key="1">
    <source>
        <dbReference type="ARBA" id="ARBA00001946"/>
    </source>
</evidence>
<keyword evidence="4 7" id="KW-0067">ATP-binding</keyword>
<evidence type="ECO:0000256" key="2">
    <source>
        <dbReference type="ARBA" id="ARBA00022598"/>
    </source>
</evidence>
<dbReference type="SUPFAM" id="SSF52540">
    <property type="entry name" value="P-loop containing nucleoside triphosphate hydrolases"/>
    <property type="match status" value="1"/>
</dbReference>
<organism evidence="10 11">
    <name type="scientific">Candidatus Avacidaminococcus intestinavium</name>
    <dbReference type="NCBI Taxonomy" id="2840684"/>
    <lineage>
        <taxon>Bacteria</taxon>
        <taxon>Bacillati</taxon>
        <taxon>Bacillota</taxon>
        <taxon>Negativicutes</taxon>
        <taxon>Acidaminococcales</taxon>
        <taxon>Acidaminococcaceae</taxon>
        <taxon>Acidaminococcaceae incertae sedis</taxon>
        <taxon>Candidatus Avacidaminococcus</taxon>
    </lineage>
</organism>
<comment type="similarity">
    <text evidence="7">Belongs to the CobB/CbiA family.</text>
</comment>
<sequence length="453" mass="49219">MIKNVPRIMFTAPNSSSGKTTVTCAVLQALINQQFCPTAFKSGPDYIDPMFHSKILGTKSRNLDLFLLGADTCRQLLAKNAAGSDIAILEGAMGYYDGIGTTDCGSAYELAKETATPVILVLNAKGAALSAAAMIKGFCDFRKDSNIQGVILNNINPMTYHYYKETIETETGIKLLGYLPQMKDCSFESRHLGLVTAEEIKDLQNIVTSLAQQAAKSIDLEGLRKIAEQAKPLSYEEQKVSKIADVKIAIAQDKAFCFYYQDALELLEDLGAKLVPFSPLNDKAVPSCDGIILGGGYPEVYAGELASNTEMLRSIKTLLKENKPCLAECGGFMYLLERYIDATGSSFTWVGALAGEVSMTKSLQRFGYVTLTAKHDNLLATCGESINAHEFHYSDSTANGNSYLACKASLKGQWECINATATLYAGYPHIHLCGNSEFAKNFVKACAEKRTNS</sequence>
<evidence type="ECO:0000256" key="7">
    <source>
        <dbReference type="HAMAP-Rule" id="MF_00027"/>
    </source>
</evidence>
<dbReference type="InterPro" id="IPR004484">
    <property type="entry name" value="CbiA/CobB_synth"/>
</dbReference>
<proteinExistence type="inferred from homology"/>
<dbReference type="InterPro" id="IPR027417">
    <property type="entry name" value="P-loop_NTPase"/>
</dbReference>
<keyword evidence="2 7" id="KW-0436">Ligase</keyword>
<dbReference type="InterPro" id="IPR002586">
    <property type="entry name" value="CobQ/CobB/MinD/ParA_Nub-bd_dom"/>
</dbReference>
<comment type="caution">
    <text evidence="10">The sequence shown here is derived from an EMBL/GenBank/DDBJ whole genome shotgun (WGS) entry which is preliminary data.</text>
</comment>
<dbReference type="CDD" id="cd03130">
    <property type="entry name" value="GATase1_CobB"/>
    <property type="match status" value="1"/>
</dbReference>
<dbReference type="EMBL" id="DVNI01000123">
    <property type="protein sequence ID" value="HIU64814.1"/>
    <property type="molecule type" value="Genomic_DNA"/>
</dbReference>
<dbReference type="EC" id="6.3.5.11" evidence="7"/>
<comment type="function">
    <text evidence="7">Catalyzes the ATP-dependent amidation of the two carboxylate groups at positions a and c of cobyrinate, using either L-glutamine or ammonia as the nitrogen source.</text>
</comment>
<dbReference type="Proteomes" id="UP000824099">
    <property type="component" value="Unassembled WGS sequence"/>
</dbReference>
<comment type="catalytic activity">
    <reaction evidence="7">
        <text>cob(II)yrinate + 2 L-glutamine + 2 ATP + 2 H2O = cob(II)yrinate a,c diamide + 2 L-glutamate + 2 ADP + 2 phosphate + 2 H(+)</text>
        <dbReference type="Rhea" id="RHEA:26289"/>
        <dbReference type="ChEBI" id="CHEBI:15377"/>
        <dbReference type="ChEBI" id="CHEBI:15378"/>
        <dbReference type="ChEBI" id="CHEBI:29985"/>
        <dbReference type="ChEBI" id="CHEBI:30616"/>
        <dbReference type="ChEBI" id="CHEBI:43474"/>
        <dbReference type="ChEBI" id="CHEBI:58359"/>
        <dbReference type="ChEBI" id="CHEBI:58537"/>
        <dbReference type="ChEBI" id="CHEBI:58894"/>
        <dbReference type="ChEBI" id="CHEBI:456216"/>
        <dbReference type="EC" id="6.3.5.11"/>
    </reaction>
</comment>
<comment type="cofactor">
    <cofactor evidence="1 7">
        <name>Mg(2+)</name>
        <dbReference type="ChEBI" id="CHEBI:18420"/>
    </cofactor>
</comment>
<dbReference type="Gene3D" id="3.40.50.880">
    <property type="match status" value="1"/>
</dbReference>
<evidence type="ECO:0000313" key="11">
    <source>
        <dbReference type="Proteomes" id="UP000824099"/>
    </source>
</evidence>
<dbReference type="Pfam" id="PF07685">
    <property type="entry name" value="GATase_3"/>
    <property type="match status" value="1"/>
</dbReference>
<evidence type="ECO:0000256" key="3">
    <source>
        <dbReference type="ARBA" id="ARBA00022741"/>
    </source>
</evidence>
<keyword evidence="3 7" id="KW-0547">Nucleotide-binding</keyword>
<feature type="domain" description="CobB/CobQ-like glutamine amidotransferase" evidence="9">
    <location>
        <begin position="247"/>
        <end position="433"/>
    </location>
</feature>
<name>A0A9D1MRH2_9FIRM</name>
<comment type="domain">
    <text evidence="7">Comprises of two domains. The C-terminal domain contains the binding site for glutamine and catalyzes the hydrolysis of this substrate to glutamate and ammonia. The N-terminal domain is anticipated to bind ATP and cobyrinate and catalyzes the ultimate synthesis of the diamide product. The ammonia produced via the glutaminase domain is probably translocated to the adjacent domain via a molecular tunnel, where it reacts with an activated intermediate.</text>
</comment>